<keyword evidence="3" id="KW-0238">DNA-binding</keyword>
<dbReference type="GO" id="GO:0003677">
    <property type="term" value="F:DNA binding"/>
    <property type="evidence" value="ECO:0007669"/>
    <property type="project" value="UniProtKB-KW"/>
</dbReference>
<dbReference type="PATRIC" id="fig|1423804.4.peg.1424"/>
<keyword evidence="7" id="KW-1185">Reference proteome</keyword>
<name>A0A0R2EYG5_9LACO</name>
<sequence>MNIRDLAYFVKLTEIKNFSQVAQYFHVSQPTITFALQRLEKELDATLLIRHRAHGDLLITPSGQQLLVHATNIVNEDRLLRQELQNQKQEKLLLGLPPIIENTYFPKIAKQLKAANLLSRLQTLEEGSMTTLEALQAGTIDLALLGSVAPLNDPNLETVIFDQRPFAIYVARTHPLAKQPGVYFADLKGEDFVLFKGGFIHNRAFNDLAKQNHFRPHVVFRSNGTQSLLNLIADGVGVGFLTTTILEQDADVVRVPLLDEQVPQFMTSLVYRRSHVFTPAQQQVVTTISETLRKTN</sequence>
<dbReference type="Pfam" id="PF03466">
    <property type="entry name" value="LysR_substrate"/>
    <property type="match status" value="1"/>
</dbReference>
<dbReference type="RefSeq" id="WP_057152087.1">
    <property type="nucleotide sequence ID" value="NZ_AYZM01000125.1"/>
</dbReference>
<dbReference type="InterPro" id="IPR036388">
    <property type="entry name" value="WH-like_DNA-bd_sf"/>
</dbReference>
<keyword evidence="2" id="KW-0805">Transcription regulation</keyword>
<keyword evidence="4" id="KW-0804">Transcription</keyword>
<comment type="similarity">
    <text evidence="1">Belongs to the LysR transcriptional regulatory family.</text>
</comment>
<dbReference type="Gene3D" id="1.10.10.10">
    <property type="entry name" value="Winged helix-like DNA-binding domain superfamily/Winged helix DNA-binding domain"/>
    <property type="match status" value="1"/>
</dbReference>
<evidence type="ECO:0000256" key="2">
    <source>
        <dbReference type="ARBA" id="ARBA00023015"/>
    </source>
</evidence>
<dbReference type="InterPro" id="IPR036390">
    <property type="entry name" value="WH_DNA-bd_sf"/>
</dbReference>
<dbReference type="PROSITE" id="PS50931">
    <property type="entry name" value="HTH_LYSR"/>
    <property type="match status" value="1"/>
</dbReference>
<dbReference type="Pfam" id="PF00126">
    <property type="entry name" value="HTH_1"/>
    <property type="match status" value="1"/>
</dbReference>
<dbReference type="InterPro" id="IPR000847">
    <property type="entry name" value="LysR_HTH_N"/>
</dbReference>
<dbReference type="AlphaFoldDB" id="A0A0R2EYG5"/>
<accession>A0A0R2EYG5</accession>
<organism evidence="6 7">
    <name type="scientific">Secundilactobacillus similis DSM 23365 = JCM 2765</name>
    <dbReference type="NCBI Taxonomy" id="1423804"/>
    <lineage>
        <taxon>Bacteria</taxon>
        <taxon>Bacillati</taxon>
        <taxon>Bacillota</taxon>
        <taxon>Bacilli</taxon>
        <taxon>Lactobacillales</taxon>
        <taxon>Lactobacillaceae</taxon>
        <taxon>Secundilactobacillus</taxon>
    </lineage>
</organism>
<evidence type="ECO:0000256" key="1">
    <source>
        <dbReference type="ARBA" id="ARBA00009437"/>
    </source>
</evidence>
<dbReference type="Gene3D" id="3.40.190.290">
    <property type="match status" value="1"/>
</dbReference>
<dbReference type="InterPro" id="IPR050950">
    <property type="entry name" value="HTH-type_LysR_regulators"/>
</dbReference>
<evidence type="ECO:0000313" key="6">
    <source>
        <dbReference type="EMBL" id="KRN21198.1"/>
    </source>
</evidence>
<comment type="caution">
    <text evidence="6">The sequence shown here is derived from an EMBL/GenBank/DDBJ whole genome shotgun (WGS) entry which is preliminary data.</text>
</comment>
<dbReference type="SUPFAM" id="SSF53850">
    <property type="entry name" value="Periplasmic binding protein-like II"/>
    <property type="match status" value="1"/>
</dbReference>
<dbReference type="EMBL" id="AYZM01000125">
    <property type="protein sequence ID" value="KRN21198.1"/>
    <property type="molecule type" value="Genomic_DNA"/>
</dbReference>
<dbReference type="STRING" id="1423804.FD14_GL001324"/>
<evidence type="ECO:0000313" key="7">
    <source>
        <dbReference type="Proteomes" id="UP000051442"/>
    </source>
</evidence>
<protein>
    <submittedName>
        <fullName evidence="6">Malolactic regulator</fullName>
    </submittedName>
</protein>
<dbReference type="InterPro" id="IPR005119">
    <property type="entry name" value="LysR_subst-bd"/>
</dbReference>
<gene>
    <name evidence="6" type="ORF">FD14_GL001324</name>
</gene>
<reference evidence="6 7" key="1">
    <citation type="journal article" date="2015" name="Genome Announc.">
        <title>Expanding the biotechnology potential of lactobacilli through comparative genomics of 213 strains and associated genera.</title>
        <authorList>
            <person name="Sun Z."/>
            <person name="Harris H.M."/>
            <person name="McCann A."/>
            <person name="Guo C."/>
            <person name="Argimon S."/>
            <person name="Zhang W."/>
            <person name="Yang X."/>
            <person name="Jeffery I.B."/>
            <person name="Cooney J.C."/>
            <person name="Kagawa T.F."/>
            <person name="Liu W."/>
            <person name="Song Y."/>
            <person name="Salvetti E."/>
            <person name="Wrobel A."/>
            <person name="Rasinkangas P."/>
            <person name="Parkhill J."/>
            <person name="Rea M.C."/>
            <person name="O'Sullivan O."/>
            <person name="Ritari J."/>
            <person name="Douillard F.P."/>
            <person name="Paul Ross R."/>
            <person name="Yang R."/>
            <person name="Briner A.E."/>
            <person name="Felis G.E."/>
            <person name="de Vos W.M."/>
            <person name="Barrangou R."/>
            <person name="Klaenhammer T.R."/>
            <person name="Caufield P.W."/>
            <person name="Cui Y."/>
            <person name="Zhang H."/>
            <person name="O'Toole P.W."/>
        </authorList>
    </citation>
    <scope>NUCLEOTIDE SEQUENCE [LARGE SCALE GENOMIC DNA]</scope>
    <source>
        <strain evidence="6 7">DSM 23365</strain>
    </source>
</reference>
<dbReference type="SUPFAM" id="SSF46785">
    <property type="entry name" value="Winged helix' DNA-binding domain"/>
    <property type="match status" value="1"/>
</dbReference>
<evidence type="ECO:0000256" key="3">
    <source>
        <dbReference type="ARBA" id="ARBA00023125"/>
    </source>
</evidence>
<feature type="domain" description="HTH lysR-type" evidence="5">
    <location>
        <begin position="1"/>
        <end position="58"/>
    </location>
</feature>
<proteinExistence type="inferred from homology"/>
<evidence type="ECO:0000259" key="5">
    <source>
        <dbReference type="PROSITE" id="PS50931"/>
    </source>
</evidence>
<dbReference type="Proteomes" id="UP000051442">
    <property type="component" value="Unassembled WGS sequence"/>
</dbReference>
<dbReference type="OrthoDB" id="9803735at2"/>
<dbReference type="PANTHER" id="PTHR30419">
    <property type="entry name" value="HTH-TYPE TRANSCRIPTIONAL REGULATOR YBHD"/>
    <property type="match status" value="1"/>
</dbReference>
<evidence type="ECO:0000256" key="4">
    <source>
        <dbReference type="ARBA" id="ARBA00023163"/>
    </source>
</evidence>
<dbReference type="GO" id="GO:0003700">
    <property type="term" value="F:DNA-binding transcription factor activity"/>
    <property type="evidence" value="ECO:0007669"/>
    <property type="project" value="InterPro"/>
</dbReference>
<dbReference type="GO" id="GO:0005829">
    <property type="term" value="C:cytosol"/>
    <property type="evidence" value="ECO:0007669"/>
    <property type="project" value="TreeGrafter"/>
</dbReference>